<evidence type="ECO:0000313" key="2">
    <source>
        <dbReference type="Proteomes" id="UP000887013"/>
    </source>
</evidence>
<dbReference type="Proteomes" id="UP000887013">
    <property type="component" value="Unassembled WGS sequence"/>
</dbReference>
<comment type="caution">
    <text evidence="1">The sequence shown here is derived from an EMBL/GenBank/DDBJ whole genome shotgun (WGS) entry which is preliminary data.</text>
</comment>
<protein>
    <submittedName>
        <fullName evidence="1">Uncharacterized protein</fullName>
    </submittedName>
</protein>
<accession>A0A8X6MUI8</accession>
<reference evidence="1" key="1">
    <citation type="submission" date="2020-08" db="EMBL/GenBank/DDBJ databases">
        <title>Multicomponent nature underlies the extraordinary mechanical properties of spider dragline silk.</title>
        <authorList>
            <person name="Kono N."/>
            <person name="Nakamura H."/>
            <person name="Mori M."/>
            <person name="Yoshida Y."/>
            <person name="Ohtoshi R."/>
            <person name="Malay A.D."/>
            <person name="Moran D.A.P."/>
            <person name="Tomita M."/>
            <person name="Numata K."/>
            <person name="Arakawa K."/>
        </authorList>
    </citation>
    <scope>NUCLEOTIDE SEQUENCE</scope>
</reference>
<gene>
    <name evidence="1" type="ORF">NPIL_29001</name>
</gene>
<sequence>MELPFQNTFKRRFGDTTAFGYVSNYSSLNTLSEKRKTFQVDTYQDEWTSRVTFVHSFELENGSNGGVLGVNYCSIRIDFQPVKCGDT</sequence>
<organism evidence="1 2">
    <name type="scientific">Nephila pilipes</name>
    <name type="common">Giant wood spider</name>
    <name type="synonym">Nephila maculata</name>
    <dbReference type="NCBI Taxonomy" id="299642"/>
    <lineage>
        <taxon>Eukaryota</taxon>
        <taxon>Metazoa</taxon>
        <taxon>Ecdysozoa</taxon>
        <taxon>Arthropoda</taxon>
        <taxon>Chelicerata</taxon>
        <taxon>Arachnida</taxon>
        <taxon>Araneae</taxon>
        <taxon>Araneomorphae</taxon>
        <taxon>Entelegynae</taxon>
        <taxon>Araneoidea</taxon>
        <taxon>Nephilidae</taxon>
        <taxon>Nephila</taxon>
    </lineage>
</organism>
<keyword evidence="2" id="KW-1185">Reference proteome</keyword>
<name>A0A8X6MUI8_NEPPI</name>
<dbReference type="AlphaFoldDB" id="A0A8X6MUI8"/>
<evidence type="ECO:0000313" key="1">
    <source>
        <dbReference type="EMBL" id="GFS78624.1"/>
    </source>
</evidence>
<proteinExistence type="predicted"/>
<dbReference type="EMBL" id="BMAW01051105">
    <property type="protein sequence ID" value="GFS78624.1"/>
    <property type="molecule type" value="Genomic_DNA"/>
</dbReference>